<reference evidence="1 2" key="1">
    <citation type="submission" date="2016-11" db="EMBL/GenBank/DDBJ databases">
        <title>Complete genome sequence of the aerobically denitrifying bacterium Chelatococcus daeguensis TAD1.</title>
        <authorList>
            <person name="Yang Y."/>
            <person name="Huang S."/>
            <person name="Lin E."/>
        </authorList>
    </citation>
    <scope>NUCLEOTIDE SEQUENCE [LARGE SCALE GENOMIC DNA]</scope>
    <source>
        <strain evidence="1 2">TAD1</strain>
    </source>
</reference>
<evidence type="ECO:0000313" key="1">
    <source>
        <dbReference type="EMBL" id="APF36739.1"/>
    </source>
</evidence>
<proteinExistence type="predicted"/>
<keyword evidence="2" id="KW-1185">Reference proteome</keyword>
<evidence type="ECO:0000313" key="2">
    <source>
        <dbReference type="Proteomes" id="UP000182703"/>
    </source>
</evidence>
<organism evidence="1 2">
    <name type="scientific">Chelatococcus daeguensis</name>
    <dbReference type="NCBI Taxonomy" id="444444"/>
    <lineage>
        <taxon>Bacteria</taxon>
        <taxon>Pseudomonadati</taxon>
        <taxon>Pseudomonadota</taxon>
        <taxon>Alphaproteobacteria</taxon>
        <taxon>Hyphomicrobiales</taxon>
        <taxon>Chelatococcaceae</taxon>
        <taxon>Chelatococcus</taxon>
    </lineage>
</organism>
<protein>
    <submittedName>
        <fullName evidence="1">Uncharacterized protein</fullName>
    </submittedName>
</protein>
<dbReference type="AlphaFoldDB" id="A0AAC9NXQ3"/>
<dbReference type="RefSeq" id="WP_071923419.1">
    <property type="nucleotide sequence ID" value="NZ_CP018095.1"/>
</dbReference>
<gene>
    <name evidence="1" type="ORF">BOQ54_04885</name>
</gene>
<dbReference type="Proteomes" id="UP000182703">
    <property type="component" value="Chromosome"/>
</dbReference>
<sequence length="89" mass="9912">MSAPLVVAARVEARALVANAVRLAFFERYGEPPSPDDRLWELDPFDRLGLVCDVELKLGVAFRDEDIEFLETPDDLIERGVAVLLGGER</sequence>
<name>A0AAC9NXQ3_9HYPH</name>
<dbReference type="EMBL" id="CP018095">
    <property type="protein sequence ID" value="APF36739.1"/>
    <property type="molecule type" value="Genomic_DNA"/>
</dbReference>
<accession>A0AAC9NXQ3</accession>
<dbReference type="KEGG" id="cdq:BOQ54_04885"/>